<dbReference type="GO" id="GO:0004185">
    <property type="term" value="F:serine-type carboxypeptidase activity"/>
    <property type="evidence" value="ECO:0007669"/>
    <property type="project" value="UniProtKB-UniRule"/>
</dbReference>
<dbReference type="Gene3D" id="1.10.287.410">
    <property type="match status" value="1"/>
</dbReference>
<organism evidence="8 9">
    <name type="scientific">Cerrena zonata</name>
    <dbReference type="NCBI Taxonomy" id="2478898"/>
    <lineage>
        <taxon>Eukaryota</taxon>
        <taxon>Fungi</taxon>
        <taxon>Dikarya</taxon>
        <taxon>Basidiomycota</taxon>
        <taxon>Agaricomycotina</taxon>
        <taxon>Agaricomycetes</taxon>
        <taxon>Polyporales</taxon>
        <taxon>Cerrenaceae</taxon>
        <taxon>Cerrena</taxon>
    </lineage>
</organism>
<evidence type="ECO:0000313" key="8">
    <source>
        <dbReference type="EMBL" id="KAK7690231.1"/>
    </source>
</evidence>
<comment type="similarity">
    <text evidence="1 7">Belongs to the peptidase S10 family.</text>
</comment>
<dbReference type="Proteomes" id="UP001385951">
    <property type="component" value="Unassembled WGS sequence"/>
</dbReference>
<dbReference type="InterPro" id="IPR018202">
    <property type="entry name" value="Ser_caboxypep_ser_AS"/>
</dbReference>
<evidence type="ECO:0000256" key="7">
    <source>
        <dbReference type="RuleBase" id="RU361156"/>
    </source>
</evidence>
<dbReference type="PROSITE" id="PS00131">
    <property type="entry name" value="CARBOXYPEPT_SER_SER"/>
    <property type="match status" value="1"/>
</dbReference>
<reference evidence="8 9" key="1">
    <citation type="submission" date="2022-09" db="EMBL/GenBank/DDBJ databases">
        <authorList>
            <person name="Palmer J.M."/>
        </authorList>
    </citation>
    <scope>NUCLEOTIDE SEQUENCE [LARGE SCALE GENOMIC DNA]</scope>
    <source>
        <strain evidence="8 9">DSM 7382</strain>
    </source>
</reference>
<name>A0AAW0GA51_9APHY</name>
<evidence type="ECO:0000256" key="5">
    <source>
        <dbReference type="ARBA" id="ARBA00022801"/>
    </source>
</evidence>
<comment type="caution">
    <text evidence="8">The sequence shown here is derived from an EMBL/GenBank/DDBJ whole genome shotgun (WGS) entry which is preliminary data.</text>
</comment>
<keyword evidence="6" id="KW-0325">Glycoprotein</keyword>
<gene>
    <name evidence="8" type="ORF">QCA50_006884</name>
</gene>
<dbReference type="Pfam" id="PF00450">
    <property type="entry name" value="Peptidase_S10"/>
    <property type="match status" value="1"/>
</dbReference>
<dbReference type="PANTHER" id="PTHR11802">
    <property type="entry name" value="SERINE PROTEASE FAMILY S10 SERINE CARBOXYPEPTIDASE"/>
    <property type="match status" value="1"/>
</dbReference>
<evidence type="ECO:0000256" key="4">
    <source>
        <dbReference type="ARBA" id="ARBA00022729"/>
    </source>
</evidence>
<dbReference type="InterPro" id="IPR029058">
    <property type="entry name" value="AB_hydrolase_fold"/>
</dbReference>
<dbReference type="SUPFAM" id="SSF53474">
    <property type="entry name" value="alpha/beta-Hydrolases"/>
    <property type="match status" value="1"/>
</dbReference>
<dbReference type="InterPro" id="IPR001563">
    <property type="entry name" value="Peptidase_S10"/>
</dbReference>
<dbReference type="AlphaFoldDB" id="A0AAW0GA51"/>
<accession>A0AAW0GA51</accession>
<keyword evidence="4 7" id="KW-0732">Signal</keyword>
<dbReference type="PANTHER" id="PTHR11802:SF113">
    <property type="entry name" value="SERINE CARBOXYPEPTIDASE CTSA-4.1"/>
    <property type="match status" value="1"/>
</dbReference>
<protein>
    <recommendedName>
        <fullName evidence="7">Carboxypeptidase</fullName>
        <ecNumber evidence="7">3.4.16.-</ecNumber>
    </recommendedName>
</protein>
<dbReference type="EMBL" id="JASBNA010000007">
    <property type="protein sequence ID" value="KAK7690231.1"/>
    <property type="molecule type" value="Genomic_DNA"/>
</dbReference>
<evidence type="ECO:0000256" key="2">
    <source>
        <dbReference type="ARBA" id="ARBA00022645"/>
    </source>
</evidence>
<evidence type="ECO:0000256" key="3">
    <source>
        <dbReference type="ARBA" id="ARBA00022670"/>
    </source>
</evidence>
<evidence type="ECO:0000256" key="1">
    <source>
        <dbReference type="ARBA" id="ARBA00009431"/>
    </source>
</evidence>
<dbReference type="InterPro" id="IPR033124">
    <property type="entry name" value="Ser_caboxypep_his_AS"/>
</dbReference>
<dbReference type="PROSITE" id="PS00560">
    <property type="entry name" value="CARBOXYPEPT_SER_HIS"/>
    <property type="match status" value="1"/>
</dbReference>
<evidence type="ECO:0000313" key="9">
    <source>
        <dbReference type="Proteomes" id="UP001385951"/>
    </source>
</evidence>
<proteinExistence type="inferred from homology"/>
<keyword evidence="5 7" id="KW-0378">Hydrolase</keyword>
<dbReference type="EC" id="3.4.16.-" evidence="7"/>
<feature type="chain" id="PRO_5043105697" description="Carboxypeptidase" evidence="7">
    <location>
        <begin position="19"/>
        <end position="494"/>
    </location>
</feature>
<keyword evidence="9" id="KW-1185">Reference proteome</keyword>
<keyword evidence="3 7" id="KW-0645">Protease</keyword>
<feature type="signal peptide" evidence="7">
    <location>
        <begin position="1"/>
        <end position="18"/>
    </location>
</feature>
<dbReference type="GO" id="GO:0006508">
    <property type="term" value="P:proteolysis"/>
    <property type="evidence" value="ECO:0007669"/>
    <property type="project" value="UniProtKB-KW"/>
</dbReference>
<dbReference type="PRINTS" id="PR00724">
    <property type="entry name" value="CRBOXYPTASEC"/>
</dbReference>
<keyword evidence="2 7" id="KW-0121">Carboxypeptidase</keyword>
<dbReference type="Gene3D" id="3.40.50.1820">
    <property type="entry name" value="alpha/beta hydrolase"/>
    <property type="match status" value="1"/>
</dbReference>
<dbReference type="GO" id="GO:0000324">
    <property type="term" value="C:fungal-type vacuole"/>
    <property type="evidence" value="ECO:0007669"/>
    <property type="project" value="TreeGrafter"/>
</dbReference>
<evidence type="ECO:0000256" key="6">
    <source>
        <dbReference type="ARBA" id="ARBA00023180"/>
    </source>
</evidence>
<sequence>MLRLLSFCFIAFTCSVIANVQNPIQIPDHDGTFQTYENALFVPAKNLDSVSPDIFTTLKHPFFPKHSVRIKKLDDFCDTTARGYSGYIDIQARHIFFYFFESRNDPYHDDLVFWTNGGPGCSSSMGLFMELGPCRVQNRDQTVYNPHSWTEKANVFFVDQPIGTGFSYADFGEIVETAEEASKDIAAFIAIFFQHFNEFQGNALHMAGESYGGRVIPIFASEIYDQNKHLVEAGLVPINISSIIIGNGCTDESKLFRAYHDMQCTSISGPPVNTIDNCVQMKRLVPRCEKWFQEACYDTSDKINCQSAFSYCYNAFEDYFALTGLNPYDITQACDDYDENFCYPLTKEIAAFLDRSDIRQTLGVDPVIGNFSTCNLDIAQRFTSHNDLLFPTHFYIGALLDRGVRTLIYVGANDLVCSQFANERMTLDVEWAGQTMFNSRDLREWEHNGTVAGLTRSARNLTFATIYGAGHMVPYDKPQISLELITKWLSEETL</sequence>